<dbReference type="EMBL" id="BMCK01000001">
    <property type="protein sequence ID" value="GGD10037.1"/>
    <property type="molecule type" value="Genomic_DNA"/>
</dbReference>
<dbReference type="KEGG" id="ndp:E2C04_00900"/>
<reference evidence="5" key="4">
    <citation type="submission" date="2019-03" db="EMBL/GenBank/DDBJ databases">
        <authorList>
            <person name="Huang Y."/>
        </authorList>
    </citation>
    <scope>NUCLEOTIDE SEQUENCE</scope>
    <source>
        <strain evidence="5">JCM 16608</strain>
    </source>
</reference>
<dbReference type="PRINTS" id="PR00455">
    <property type="entry name" value="HTHTETR"/>
</dbReference>
<dbReference type="InterPro" id="IPR050109">
    <property type="entry name" value="HTH-type_TetR-like_transc_reg"/>
</dbReference>
<dbReference type="EMBL" id="CP038462">
    <property type="protein sequence ID" value="QCC76112.1"/>
    <property type="molecule type" value="Genomic_DNA"/>
</dbReference>
<evidence type="ECO:0000259" key="3">
    <source>
        <dbReference type="PROSITE" id="PS50977"/>
    </source>
</evidence>
<gene>
    <name evidence="5" type="ORF">E2C04_00900</name>
    <name evidence="4" type="ORF">GCM10007231_06060</name>
</gene>
<dbReference type="InterPro" id="IPR001647">
    <property type="entry name" value="HTH_TetR"/>
</dbReference>
<dbReference type="InterPro" id="IPR009057">
    <property type="entry name" value="Homeodomain-like_sf"/>
</dbReference>
<evidence type="ECO:0000313" key="4">
    <source>
        <dbReference type="EMBL" id="GGD10037.1"/>
    </source>
</evidence>
<feature type="domain" description="HTH tetR-type" evidence="3">
    <location>
        <begin position="10"/>
        <end position="70"/>
    </location>
</feature>
<dbReference type="Pfam" id="PF00440">
    <property type="entry name" value="TetR_N"/>
    <property type="match status" value="1"/>
</dbReference>
<dbReference type="Proteomes" id="UP000297025">
    <property type="component" value="Chromosome"/>
</dbReference>
<dbReference type="PROSITE" id="PS50977">
    <property type="entry name" value="HTH_TETR_2"/>
    <property type="match status" value="1"/>
</dbReference>
<reference evidence="4" key="5">
    <citation type="submission" date="2024-05" db="EMBL/GenBank/DDBJ databases">
        <authorList>
            <person name="Sun Q."/>
            <person name="Sedlacek I."/>
        </authorList>
    </citation>
    <scope>NUCLEOTIDE SEQUENCE</scope>
    <source>
        <strain evidence="4">CCM 7403</strain>
    </source>
</reference>
<dbReference type="Gene3D" id="1.10.357.10">
    <property type="entry name" value="Tetracycline Repressor, domain 2"/>
    <property type="match status" value="1"/>
</dbReference>
<dbReference type="PANTHER" id="PTHR30055">
    <property type="entry name" value="HTH-TYPE TRANSCRIPTIONAL REGULATOR RUTR"/>
    <property type="match status" value="1"/>
</dbReference>
<reference evidence="7" key="3">
    <citation type="journal article" date="2019" name="Int. J. Syst. Evol. Microbiol.">
        <title>The Global Catalogue of Microorganisms (GCM) 10K type strain sequencing project: providing services to taxonomists for standard genome sequencing and annotation.</title>
        <authorList>
            <consortium name="The Broad Institute Genomics Platform"/>
            <consortium name="The Broad Institute Genome Sequencing Center for Infectious Disease"/>
            <person name="Wu L."/>
            <person name="Ma J."/>
        </authorList>
    </citation>
    <scope>NUCLEOTIDE SEQUENCE [LARGE SCALE GENOMIC DNA]</scope>
    <source>
        <strain evidence="7">CCM 7403</strain>
    </source>
</reference>
<sequence length="220" mass="24082">MTAVPTDSASPSRDRILAVATDLFAKRGYGATSTRAIGDAAGLNIATVAYHVGGKEELYREVMRLAHVAQRDAVVAALETLTACDPTPEATRTAMHGFVDAYLSFCLRHPEVPTLWMRRWLAEGEDLAAIEEEFAGPLVAQVAEQVRATLDRAGLTHEVDVEMLVYSIVWTTHSFTRAGFIDASGKRQDPSSLEMMDRFRAHLHHLVDGAIGADEHSHQD</sequence>
<protein>
    <submittedName>
        <fullName evidence="4">TetR family transcriptional regulator</fullName>
    </submittedName>
    <submittedName>
        <fullName evidence="5">TetR/AcrR family transcriptional regulator</fullName>
    </submittedName>
</protein>
<dbReference type="OrthoDB" id="2356263at2"/>
<keyword evidence="1 2" id="KW-0238">DNA-binding</keyword>
<dbReference type="SUPFAM" id="SSF46689">
    <property type="entry name" value="Homeodomain-like"/>
    <property type="match status" value="1"/>
</dbReference>
<dbReference type="PANTHER" id="PTHR30055:SF219">
    <property type="entry name" value="TRANSCRIPTIONAL REGULATORY PROTEIN"/>
    <property type="match status" value="1"/>
</dbReference>
<keyword evidence="7" id="KW-1185">Reference proteome</keyword>
<evidence type="ECO:0000256" key="2">
    <source>
        <dbReference type="PROSITE-ProRule" id="PRU00335"/>
    </source>
</evidence>
<dbReference type="AlphaFoldDB" id="A0A4P7U7I3"/>
<organism evidence="5 6">
    <name type="scientific">Nocardioides daphniae</name>
    <dbReference type="NCBI Taxonomy" id="402297"/>
    <lineage>
        <taxon>Bacteria</taxon>
        <taxon>Bacillati</taxon>
        <taxon>Actinomycetota</taxon>
        <taxon>Actinomycetes</taxon>
        <taxon>Propionibacteriales</taxon>
        <taxon>Nocardioidaceae</taxon>
        <taxon>Nocardioides</taxon>
    </lineage>
</organism>
<dbReference type="InterPro" id="IPR036271">
    <property type="entry name" value="Tet_transcr_reg_TetR-rel_C_sf"/>
</dbReference>
<evidence type="ECO:0000313" key="6">
    <source>
        <dbReference type="Proteomes" id="UP000297025"/>
    </source>
</evidence>
<dbReference type="GO" id="GO:0000976">
    <property type="term" value="F:transcription cis-regulatory region binding"/>
    <property type="evidence" value="ECO:0007669"/>
    <property type="project" value="TreeGrafter"/>
</dbReference>
<evidence type="ECO:0000313" key="5">
    <source>
        <dbReference type="EMBL" id="QCC76112.1"/>
    </source>
</evidence>
<evidence type="ECO:0000313" key="7">
    <source>
        <dbReference type="Proteomes" id="UP000630594"/>
    </source>
</evidence>
<reference evidence="5 6" key="1">
    <citation type="journal article" date="2008" name="Int. J. Syst. Evol. Microbiol.">
        <title>Nocardioides daphniae sp. nov., isolated from Daphnia cucullata (Crustacea: Cladocera).</title>
        <authorList>
            <person name="Toth E.M."/>
            <person name="Keki Z."/>
            <person name="Homonnay Z.G."/>
            <person name="Borsodi A.K."/>
            <person name="Marialigeti K."/>
            <person name="Schumann P."/>
        </authorList>
    </citation>
    <scope>NUCLEOTIDE SEQUENCE [LARGE SCALE GENOMIC DNA]</scope>
    <source>
        <strain evidence="5 6">JCM 16608</strain>
    </source>
</reference>
<feature type="DNA-binding region" description="H-T-H motif" evidence="2">
    <location>
        <begin position="33"/>
        <end position="52"/>
    </location>
</feature>
<proteinExistence type="predicted"/>
<dbReference type="Proteomes" id="UP000630594">
    <property type="component" value="Unassembled WGS sequence"/>
</dbReference>
<name>A0A4P7U7I3_9ACTN</name>
<reference evidence="4" key="2">
    <citation type="journal article" date="2014" name="Int. J. Syst. Evol. Microbiol.">
        <title>Complete genome of a new Firmicutes species belonging to the dominant human colonic microbiota ('Ruminococcus bicirculans') reveals two chromosomes and a selective capacity to utilize plant glucans.</title>
        <authorList>
            <consortium name="NISC Comparative Sequencing Program"/>
            <person name="Wegmann U."/>
            <person name="Louis P."/>
            <person name="Goesmann A."/>
            <person name="Henrissat B."/>
            <person name="Duncan S.H."/>
            <person name="Flint H.J."/>
        </authorList>
    </citation>
    <scope>NUCLEOTIDE SEQUENCE</scope>
    <source>
        <strain evidence="4">CCM 7403</strain>
    </source>
</reference>
<dbReference type="SUPFAM" id="SSF48498">
    <property type="entry name" value="Tetracyclin repressor-like, C-terminal domain"/>
    <property type="match status" value="1"/>
</dbReference>
<evidence type="ECO:0000256" key="1">
    <source>
        <dbReference type="ARBA" id="ARBA00023125"/>
    </source>
</evidence>
<dbReference type="GO" id="GO:0003700">
    <property type="term" value="F:DNA-binding transcription factor activity"/>
    <property type="evidence" value="ECO:0007669"/>
    <property type="project" value="TreeGrafter"/>
</dbReference>
<accession>A0A4P7U7I3</accession>